<keyword evidence="2" id="KW-0768">Sushi</keyword>
<dbReference type="InterPro" id="IPR000436">
    <property type="entry name" value="Sushi_SCR_CCP_dom"/>
</dbReference>
<comment type="caution">
    <text evidence="2">Lacks conserved residue(s) required for the propagation of feature annotation.</text>
</comment>
<dbReference type="InterPro" id="IPR035976">
    <property type="entry name" value="Sushi/SCR/CCP_sf"/>
</dbReference>
<organism evidence="4 5">
    <name type="scientific">Dreissena polymorpha</name>
    <name type="common">Zebra mussel</name>
    <name type="synonym">Mytilus polymorpha</name>
    <dbReference type="NCBI Taxonomy" id="45954"/>
    <lineage>
        <taxon>Eukaryota</taxon>
        <taxon>Metazoa</taxon>
        <taxon>Spiralia</taxon>
        <taxon>Lophotrochozoa</taxon>
        <taxon>Mollusca</taxon>
        <taxon>Bivalvia</taxon>
        <taxon>Autobranchia</taxon>
        <taxon>Heteroconchia</taxon>
        <taxon>Euheterodonta</taxon>
        <taxon>Imparidentia</taxon>
        <taxon>Neoheterodontei</taxon>
        <taxon>Myida</taxon>
        <taxon>Dreissenoidea</taxon>
        <taxon>Dreissenidae</taxon>
        <taxon>Dreissena</taxon>
    </lineage>
</organism>
<dbReference type="AlphaFoldDB" id="A0A9D4DEW3"/>
<reference evidence="4" key="1">
    <citation type="journal article" date="2019" name="bioRxiv">
        <title>The Genome of the Zebra Mussel, Dreissena polymorpha: A Resource for Invasive Species Research.</title>
        <authorList>
            <person name="McCartney M.A."/>
            <person name="Auch B."/>
            <person name="Kono T."/>
            <person name="Mallez S."/>
            <person name="Zhang Y."/>
            <person name="Obille A."/>
            <person name="Becker A."/>
            <person name="Abrahante J.E."/>
            <person name="Garbe J."/>
            <person name="Badalamenti J.P."/>
            <person name="Herman A."/>
            <person name="Mangelson H."/>
            <person name="Liachko I."/>
            <person name="Sullivan S."/>
            <person name="Sone E.D."/>
            <person name="Koren S."/>
            <person name="Silverstein K.A.T."/>
            <person name="Beckman K.B."/>
            <person name="Gohl D.M."/>
        </authorList>
    </citation>
    <scope>NUCLEOTIDE SEQUENCE</scope>
    <source>
        <strain evidence="4">Duluth1</strain>
        <tissue evidence="4">Whole animal</tissue>
    </source>
</reference>
<evidence type="ECO:0000313" key="4">
    <source>
        <dbReference type="EMBL" id="KAH3747215.1"/>
    </source>
</evidence>
<proteinExistence type="predicted"/>
<dbReference type="Proteomes" id="UP000828390">
    <property type="component" value="Unassembled WGS sequence"/>
</dbReference>
<keyword evidence="5" id="KW-1185">Reference proteome</keyword>
<comment type="caution">
    <text evidence="4">The sequence shown here is derived from an EMBL/GenBank/DDBJ whole genome shotgun (WGS) entry which is preliminary data.</text>
</comment>
<feature type="domain" description="Sushi" evidence="3">
    <location>
        <begin position="6"/>
        <end position="68"/>
    </location>
</feature>
<evidence type="ECO:0000256" key="1">
    <source>
        <dbReference type="ARBA" id="ARBA00023157"/>
    </source>
</evidence>
<dbReference type="SMART" id="SM00032">
    <property type="entry name" value="CCP"/>
    <property type="match status" value="1"/>
</dbReference>
<dbReference type="PROSITE" id="PS50923">
    <property type="entry name" value="SUSHI"/>
    <property type="match status" value="1"/>
</dbReference>
<dbReference type="Gene3D" id="2.10.70.10">
    <property type="entry name" value="Complement Module, domain 1"/>
    <property type="match status" value="1"/>
</dbReference>
<dbReference type="CDD" id="cd00033">
    <property type="entry name" value="CCP"/>
    <property type="match status" value="1"/>
</dbReference>
<dbReference type="EMBL" id="JAIWYP010000010">
    <property type="protein sequence ID" value="KAH3747215.1"/>
    <property type="molecule type" value="Genomic_DNA"/>
</dbReference>
<accession>A0A9D4DEW3</accession>
<keyword evidence="1" id="KW-1015">Disulfide bond</keyword>
<name>A0A9D4DEW3_DREPO</name>
<evidence type="ECO:0000259" key="3">
    <source>
        <dbReference type="PROSITE" id="PS50923"/>
    </source>
</evidence>
<sequence>MSVSAKQCPSLPPLANGQYLTKDTVFHYNDSVEVHCNDGYFLTGRSSTDATIECQDNGRWNETLTCQGMESSTVTTS</sequence>
<evidence type="ECO:0000256" key="2">
    <source>
        <dbReference type="PROSITE-ProRule" id="PRU00302"/>
    </source>
</evidence>
<gene>
    <name evidence="4" type="ORF">DPMN_181637</name>
</gene>
<dbReference type="Pfam" id="PF00084">
    <property type="entry name" value="Sushi"/>
    <property type="match status" value="1"/>
</dbReference>
<dbReference type="SUPFAM" id="SSF57535">
    <property type="entry name" value="Complement control module/SCR domain"/>
    <property type="match status" value="1"/>
</dbReference>
<reference evidence="4" key="2">
    <citation type="submission" date="2020-11" db="EMBL/GenBank/DDBJ databases">
        <authorList>
            <person name="McCartney M.A."/>
            <person name="Auch B."/>
            <person name="Kono T."/>
            <person name="Mallez S."/>
            <person name="Becker A."/>
            <person name="Gohl D.M."/>
            <person name="Silverstein K.A.T."/>
            <person name="Koren S."/>
            <person name="Bechman K.B."/>
            <person name="Herman A."/>
            <person name="Abrahante J.E."/>
            <person name="Garbe J."/>
        </authorList>
    </citation>
    <scope>NUCLEOTIDE SEQUENCE</scope>
    <source>
        <strain evidence="4">Duluth1</strain>
        <tissue evidence="4">Whole animal</tissue>
    </source>
</reference>
<evidence type="ECO:0000313" key="5">
    <source>
        <dbReference type="Proteomes" id="UP000828390"/>
    </source>
</evidence>
<protein>
    <recommendedName>
        <fullName evidence="3">Sushi domain-containing protein</fullName>
    </recommendedName>
</protein>